<accession>A0A219YB60</accession>
<sequence length="84" mass="10029">MKNAMFQFYDGRVMVDDTDPITLEEAIELFESRKVDFAKSMELGLDCQMCIWHECEHGTDYRLAFKDWHSSSVKFDGRHFWVKE</sequence>
<evidence type="ECO:0000313" key="2">
    <source>
        <dbReference type="Proteomes" id="UP000225772"/>
    </source>
</evidence>
<protein>
    <submittedName>
        <fullName evidence="1">Uncharacterized protein</fullName>
    </submittedName>
</protein>
<dbReference type="Proteomes" id="UP000225772">
    <property type="component" value="Segment"/>
</dbReference>
<evidence type="ECO:0000313" key="1">
    <source>
        <dbReference type="EMBL" id="APU01244.1"/>
    </source>
</evidence>
<name>A0A219YB60_9CAUD</name>
<organism evidence="1 2">
    <name type="scientific">Aeromonas phage 51</name>
    <dbReference type="NCBI Taxonomy" id="1932901"/>
    <lineage>
        <taxon>Viruses</taxon>
        <taxon>Duplodnaviria</taxon>
        <taxon>Heunggongvirae</taxon>
        <taxon>Uroviricota</taxon>
        <taxon>Caudoviricetes</taxon>
        <taxon>Popoffvirus</taxon>
        <taxon>Popoffvirus pv56</taxon>
    </lineage>
</organism>
<proteinExistence type="predicted"/>
<reference evidence="1 2" key="1">
    <citation type="journal article" date="2017" name="Sci. Rep.">
        <title>Characterization and diversity of phages infecting Aeromonas salmonicida subsp. salmonicida.</title>
        <authorList>
            <person name="Vincent A.T."/>
            <person name="Paquet V.E."/>
            <person name="Bernatchez A."/>
            <person name="Tremblay D.M."/>
            <person name="Moineau S."/>
            <person name="Charette S.J."/>
        </authorList>
    </citation>
    <scope>NUCLEOTIDE SEQUENCE [LARGE SCALE GENOMIC DNA]</scope>
</reference>
<dbReference type="EMBL" id="KY290953">
    <property type="protein sequence ID" value="APU01244.1"/>
    <property type="molecule type" value="Genomic_DNA"/>
</dbReference>